<evidence type="ECO:0000313" key="4">
    <source>
        <dbReference type="EMBL" id="KGF33116.1"/>
    </source>
</evidence>
<dbReference type="InterPro" id="IPR013830">
    <property type="entry name" value="SGNH_hydro"/>
</dbReference>
<dbReference type="GO" id="GO:0016788">
    <property type="term" value="F:hydrolase activity, acting on ester bonds"/>
    <property type="evidence" value="ECO:0007669"/>
    <property type="project" value="UniProtKB-ARBA"/>
</dbReference>
<dbReference type="Pfam" id="PF14606">
    <property type="entry name" value="Lipase_GDSL_3"/>
    <property type="match status" value="1"/>
</dbReference>
<proteinExistence type="predicted"/>
<evidence type="ECO:0000259" key="3">
    <source>
        <dbReference type="Pfam" id="PF14607"/>
    </source>
</evidence>
<name>A0A095ZFG3_9BACT</name>
<dbReference type="Proteomes" id="UP000029556">
    <property type="component" value="Unassembled WGS sequence"/>
</dbReference>
<dbReference type="Gene3D" id="3.40.50.1110">
    <property type="entry name" value="SGNH hydrolase"/>
    <property type="match status" value="1"/>
</dbReference>
<feature type="domain" description="SGNH hydrolase-type esterase N-terminal" evidence="3">
    <location>
        <begin position="23"/>
        <end position="165"/>
    </location>
</feature>
<protein>
    <submittedName>
        <fullName evidence="4">Hydrolase</fullName>
    </submittedName>
</protein>
<accession>A0A095ZFG3</accession>
<organism evidence="4 5">
    <name type="scientific">Hoylesella buccalis DNF00853</name>
    <dbReference type="NCBI Taxonomy" id="1401074"/>
    <lineage>
        <taxon>Bacteria</taxon>
        <taxon>Pseudomonadati</taxon>
        <taxon>Bacteroidota</taxon>
        <taxon>Bacteroidia</taxon>
        <taxon>Bacteroidales</taxon>
        <taxon>Prevotellaceae</taxon>
        <taxon>Hoylesella</taxon>
    </lineage>
</organism>
<comment type="caution">
    <text evidence="4">The sequence shown here is derived from an EMBL/GenBank/DDBJ whole genome shotgun (WGS) entry which is preliminary data.</text>
</comment>
<reference evidence="4 5" key="1">
    <citation type="submission" date="2014-07" db="EMBL/GenBank/DDBJ databases">
        <authorList>
            <person name="McCorrison J."/>
            <person name="Sanka R."/>
            <person name="Torralba M."/>
            <person name="Gillis M."/>
            <person name="Haft D.H."/>
            <person name="Methe B."/>
            <person name="Sutton G."/>
            <person name="Nelson K.E."/>
        </authorList>
    </citation>
    <scope>NUCLEOTIDE SEQUENCE [LARGE SCALE GENOMIC DNA]</scope>
    <source>
        <strain evidence="4 5">DNF00853</strain>
    </source>
</reference>
<dbReference type="InterPro" id="IPR032740">
    <property type="entry name" value="GxDLY"/>
</dbReference>
<keyword evidence="1" id="KW-0732">Signal</keyword>
<dbReference type="EMBL" id="JRNN01000095">
    <property type="protein sequence ID" value="KGF33116.1"/>
    <property type="molecule type" value="Genomic_DNA"/>
</dbReference>
<dbReference type="RefSeq" id="WP_036874895.1">
    <property type="nucleotide sequence ID" value="NZ_JRNN01000095.1"/>
</dbReference>
<evidence type="ECO:0000313" key="5">
    <source>
        <dbReference type="Proteomes" id="UP000029556"/>
    </source>
</evidence>
<dbReference type="AlphaFoldDB" id="A0A095ZFG3"/>
<feature type="signal peptide" evidence="1">
    <location>
        <begin position="1"/>
        <end position="21"/>
    </location>
</feature>
<feature type="chain" id="PRO_5001923575" evidence="1">
    <location>
        <begin position="22"/>
        <end position="360"/>
    </location>
</feature>
<dbReference type="SUPFAM" id="SSF52266">
    <property type="entry name" value="SGNH hydrolase"/>
    <property type="match status" value="1"/>
</dbReference>
<keyword evidence="4" id="KW-0378">Hydrolase</keyword>
<sequence length="360" mass="40727">MRHFKVIFFLLALLSPTLVFSQITYYNANQFPVIGKISNDTETRYERLPRELKNTCRPPVWHLGKHTSGLAVRFKTNSTTIAARWETLNDAYMNHMSPTGTKGLDLYTWDQDKWVFMKTGRPTAKVSTQVIIDHMKPIEREYMLYLPLYDGIVSLEIGIDSTKTIAKPTLPFPRTEAPIVVYGTSITQGGCAARPGMSFTNILERWLNTEVINLGFSGNGRLDMDVAEVIAKKTNAQMFILDFAPNNGPEDVKNKTIPFVNIIRKENPNTPIVLIENPIFPHGTYDQESSKVVHDKNIELKKCFQALKAKGDNNLYYINSDNLIGNDGEATVDGIHFTDLGFMRMADVLLQEMKKMGIVK</sequence>
<feature type="domain" description="SGNH hydrolase-type esterase" evidence="2">
    <location>
        <begin position="177"/>
        <end position="351"/>
    </location>
</feature>
<gene>
    <name evidence="4" type="ORF">HMPREF2137_11900</name>
</gene>
<dbReference type="Pfam" id="PF14607">
    <property type="entry name" value="GxDLY"/>
    <property type="match status" value="1"/>
</dbReference>
<dbReference type="InterPro" id="IPR036514">
    <property type="entry name" value="SGNH_hydro_sf"/>
</dbReference>
<dbReference type="PANTHER" id="PTHR30383">
    <property type="entry name" value="THIOESTERASE 1/PROTEASE 1/LYSOPHOSPHOLIPASE L1"/>
    <property type="match status" value="1"/>
</dbReference>
<evidence type="ECO:0000259" key="2">
    <source>
        <dbReference type="Pfam" id="PF14606"/>
    </source>
</evidence>
<dbReference type="Gene3D" id="2.60.120.260">
    <property type="entry name" value="Galactose-binding domain-like"/>
    <property type="match status" value="1"/>
</dbReference>
<evidence type="ECO:0000256" key="1">
    <source>
        <dbReference type="SAM" id="SignalP"/>
    </source>
</evidence>
<dbReference type="InterPro" id="IPR051532">
    <property type="entry name" value="Ester_Hydrolysis_Enzymes"/>
</dbReference>
<dbReference type="PANTHER" id="PTHR30383:SF29">
    <property type="entry name" value="SGNH HYDROLASE-TYPE ESTERASE DOMAIN-CONTAINING PROTEIN"/>
    <property type="match status" value="1"/>
</dbReference>